<keyword evidence="9" id="KW-0479">Metal-binding</keyword>
<dbReference type="PANTHER" id="PTHR24421:SF57">
    <property type="entry name" value="HISTIDINE KINASE DIMERISATION AND PHOSPHOACCEPTOR REGION"/>
    <property type="match status" value="1"/>
</dbReference>
<dbReference type="PANTHER" id="PTHR24421">
    <property type="entry name" value="NITRATE/NITRITE SENSOR PROTEIN NARX-RELATED"/>
    <property type="match status" value="1"/>
</dbReference>
<dbReference type="InterPro" id="IPR029016">
    <property type="entry name" value="GAF-like_dom_sf"/>
</dbReference>
<keyword evidence="6" id="KW-0004">4Fe-4S</keyword>
<reference evidence="18 19" key="1">
    <citation type="submission" date="2016-05" db="EMBL/GenBank/DDBJ databases">
        <authorList>
            <person name="Lavstsen T."/>
            <person name="Jespersen J.S."/>
        </authorList>
    </citation>
    <scope>NUCLEOTIDE SEQUENCE [LARGE SCALE GENOMIC DNA]</scope>
    <source>
        <strain evidence="18 19">B7-9</strain>
    </source>
</reference>
<evidence type="ECO:0000256" key="1">
    <source>
        <dbReference type="ARBA" id="ARBA00000085"/>
    </source>
</evidence>
<dbReference type="GO" id="GO:0016020">
    <property type="term" value="C:membrane"/>
    <property type="evidence" value="ECO:0007669"/>
    <property type="project" value="InterPro"/>
</dbReference>
<keyword evidence="19" id="KW-1185">Reference proteome</keyword>
<evidence type="ECO:0000256" key="16">
    <source>
        <dbReference type="SAM" id="Phobius"/>
    </source>
</evidence>
<dbReference type="SUPFAM" id="SSF55874">
    <property type="entry name" value="ATPase domain of HSP90 chaperone/DNA topoisomerase II/histidine kinase"/>
    <property type="match status" value="1"/>
</dbReference>
<dbReference type="EMBL" id="LYXE01000079">
    <property type="protein sequence ID" value="PDV99213.1"/>
    <property type="molecule type" value="Genomic_DNA"/>
</dbReference>
<keyword evidence="16" id="KW-1133">Transmembrane helix</keyword>
<accession>A0A2H3KP70</accession>
<dbReference type="RefSeq" id="WP_245860474.1">
    <property type="nucleotide sequence ID" value="NZ_LYXE01000079.1"/>
</dbReference>
<dbReference type="Gene3D" id="1.20.5.1930">
    <property type="match status" value="1"/>
</dbReference>
<keyword evidence="12" id="KW-0902">Two-component regulatory system</keyword>
<evidence type="ECO:0000259" key="17">
    <source>
        <dbReference type="PROSITE" id="PS50109"/>
    </source>
</evidence>
<keyword evidence="16" id="KW-0812">Transmembrane</keyword>
<comment type="subcellular location">
    <subcellularLocation>
        <location evidence="3">Cytoplasm</location>
    </subcellularLocation>
</comment>
<dbReference type="SUPFAM" id="SSF55781">
    <property type="entry name" value="GAF domain-like"/>
    <property type="match status" value="1"/>
</dbReference>
<dbReference type="Pfam" id="PF02518">
    <property type="entry name" value="HATPase_c"/>
    <property type="match status" value="1"/>
</dbReference>
<dbReference type="PROSITE" id="PS50109">
    <property type="entry name" value="HIS_KIN"/>
    <property type="match status" value="1"/>
</dbReference>
<evidence type="ECO:0000256" key="8">
    <source>
        <dbReference type="ARBA" id="ARBA00022679"/>
    </source>
</evidence>
<keyword evidence="10 18" id="KW-0418">Kinase</keyword>
<keyword evidence="11" id="KW-0408">Iron</keyword>
<dbReference type="InterPro" id="IPR003594">
    <property type="entry name" value="HATPase_dom"/>
</dbReference>
<feature type="transmembrane region" description="Helical" evidence="16">
    <location>
        <begin position="54"/>
        <end position="73"/>
    </location>
</feature>
<evidence type="ECO:0000256" key="2">
    <source>
        <dbReference type="ARBA" id="ARBA00001966"/>
    </source>
</evidence>
<evidence type="ECO:0000256" key="13">
    <source>
        <dbReference type="ARBA" id="ARBA00023014"/>
    </source>
</evidence>
<keyword evidence="16" id="KW-0472">Membrane</keyword>
<dbReference type="GO" id="GO:0046983">
    <property type="term" value="F:protein dimerization activity"/>
    <property type="evidence" value="ECO:0007669"/>
    <property type="project" value="InterPro"/>
</dbReference>
<keyword evidence="7" id="KW-0963">Cytoplasm</keyword>
<dbReference type="GO" id="GO:0046872">
    <property type="term" value="F:metal ion binding"/>
    <property type="evidence" value="ECO:0007669"/>
    <property type="project" value="UniProtKB-KW"/>
</dbReference>
<keyword evidence="13" id="KW-0411">Iron-sulfur</keyword>
<evidence type="ECO:0000256" key="6">
    <source>
        <dbReference type="ARBA" id="ARBA00022485"/>
    </source>
</evidence>
<sequence>MPSKSQPPDMIVALRSLRWPLAGVVGLIFALTRLVESLLIDLRPMPPVVQTLEALFWGAMAAGAIYAVLSWAARQEQRRLTTEANMLDELRSANARLELLYELNQRVASSDSLDDVLDYAMTLPPRLLGARAMALVLEDDHGVALTARCVGLSEDQLALARTAFGVMGEPGRVRTPTVLFPRSKPPQGLAACVLVPLAERDDEPIGWIEGYVVDVQRITDAAPATIALTAQTHLELEPTVTTLLVTVAGELTEGIKGSRRRARELASIAALEQAITEERTRIARDLHDGVAQSLAFLRMRIALWEDWLDQEPERLAEEFASVKVTLRHQIEELRRAIFALRPMELSQLGFVAALRRFVADFASQQDWELQLELSNLPPDLPHVLELAAFRFVQEALNNAAKHAAAQHIAVMLKIVDDGLQIVVRDDGVGFDPGAQAEQSGPHLGLRQMRERAAVLDGRLTILSRPGEGTEIRAWLPMRYVN</sequence>
<evidence type="ECO:0000256" key="14">
    <source>
        <dbReference type="ARBA" id="ARBA00024827"/>
    </source>
</evidence>
<dbReference type="Gene3D" id="3.30.565.10">
    <property type="entry name" value="Histidine kinase-like ATPase, C-terminal domain"/>
    <property type="match status" value="1"/>
</dbReference>
<evidence type="ECO:0000256" key="15">
    <source>
        <dbReference type="ARBA" id="ARBA00030800"/>
    </source>
</evidence>
<comment type="caution">
    <text evidence="18">The sequence shown here is derived from an EMBL/GenBank/DDBJ whole genome shotgun (WGS) entry which is preliminary data.</text>
</comment>
<evidence type="ECO:0000256" key="10">
    <source>
        <dbReference type="ARBA" id="ARBA00022777"/>
    </source>
</evidence>
<evidence type="ECO:0000256" key="4">
    <source>
        <dbReference type="ARBA" id="ARBA00012438"/>
    </source>
</evidence>
<evidence type="ECO:0000256" key="11">
    <source>
        <dbReference type="ARBA" id="ARBA00023004"/>
    </source>
</evidence>
<dbReference type="GO" id="GO:0005737">
    <property type="term" value="C:cytoplasm"/>
    <property type="evidence" value="ECO:0007669"/>
    <property type="project" value="UniProtKB-SubCell"/>
</dbReference>
<dbReference type="InterPro" id="IPR004358">
    <property type="entry name" value="Sig_transdc_His_kin-like_C"/>
</dbReference>
<gene>
    <name evidence="18" type="ORF">A9Q02_22295</name>
</gene>
<name>A0A2H3KP70_9CHLR</name>
<feature type="transmembrane region" description="Helical" evidence="16">
    <location>
        <begin position="12"/>
        <end position="34"/>
    </location>
</feature>
<proteinExistence type="predicted"/>
<dbReference type="InterPro" id="IPR050482">
    <property type="entry name" value="Sensor_HK_TwoCompSys"/>
</dbReference>
<dbReference type="GO" id="GO:0051539">
    <property type="term" value="F:4 iron, 4 sulfur cluster binding"/>
    <property type="evidence" value="ECO:0007669"/>
    <property type="project" value="UniProtKB-KW"/>
</dbReference>
<comment type="catalytic activity">
    <reaction evidence="1">
        <text>ATP + protein L-histidine = ADP + protein N-phospho-L-histidine.</text>
        <dbReference type="EC" id="2.7.13.3"/>
    </reaction>
</comment>
<dbReference type="Pfam" id="PF07730">
    <property type="entry name" value="HisKA_3"/>
    <property type="match status" value="1"/>
</dbReference>
<dbReference type="EC" id="2.7.13.3" evidence="4"/>
<evidence type="ECO:0000256" key="3">
    <source>
        <dbReference type="ARBA" id="ARBA00004496"/>
    </source>
</evidence>
<dbReference type="InterPro" id="IPR005467">
    <property type="entry name" value="His_kinase_dom"/>
</dbReference>
<dbReference type="AlphaFoldDB" id="A0A2H3KP70"/>
<evidence type="ECO:0000256" key="12">
    <source>
        <dbReference type="ARBA" id="ARBA00023012"/>
    </source>
</evidence>
<protein>
    <recommendedName>
        <fullName evidence="5">Oxygen sensor histidine kinase NreB</fullName>
        <ecNumber evidence="4">2.7.13.3</ecNumber>
    </recommendedName>
    <alternativeName>
        <fullName evidence="15">Nitrogen regulation protein B</fullName>
    </alternativeName>
</protein>
<keyword evidence="8" id="KW-0808">Transferase</keyword>
<organism evidence="18 19">
    <name type="scientific">Candidatus Chloroploca asiatica</name>
    <dbReference type="NCBI Taxonomy" id="1506545"/>
    <lineage>
        <taxon>Bacteria</taxon>
        <taxon>Bacillati</taxon>
        <taxon>Chloroflexota</taxon>
        <taxon>Chloroflexia</taxon>
        <taxon>Chloroflexales</taxon>
        <taxon>Chloroflexineae</taxon>
        <taxon>Oscillochloridaceae</taxon>
        <taxon>Candidatus Chloroploca</taxon>
    </lineage>
</organism>
<dbReference type="SMART" id="SM00387">
    <property type="entry name" value="HATPase_c"/>
    <property type="match status" value="1"/>
</dbReference>
<comment type="function">
    <text evidence="14">Member of the two-component regulatory system NreB/NreC involved in the control of dissimilatory nitrate/nitrite reduction in response to oxygen. NreB functions as a direct oxygen sensor histidine kinase which is autophosphorylated, in the absence of oxygen, probably at the conserved histidine residue, and transfers its phosphate group probably to a conserved aspartate residue of NreC. NreB/NreC activates the expression of the nitrate (narGHJI) and nitrite (nir) reductase operons, as well as the putative nitrate transporter gene narT.</text>
</comment>
<dbReference type="InterPro" id="IPR011712">
    <property type="entry name" value="Sig_transdc_His_kin_sub3_dim/P"/>
</dbReference>
<comment type="cofactor">
    <cofactor evidence="2">
        <name>[4Fe-4S] cluster</name>
        <dbReference type="ChEBI" id="CHEBI:49883"/>
    </cofactor>
</comment>
<dbReference type="Proteomes" id="UP000220922">
    <property type="component" value="Unassembled WGS sequence"/>
</dbReference>
<evidence type="ECO:0000256" key="7">
    <source>
        <dbReference type="ARBA" id="ARBA00022490"/>
    </source>
</evidence>
<dbReference type="Gene3D" id="3.30.450.40">
    <property type="match status" value="1"/>
</dbReference>
<dbReference type="PRINTS" id="PR00344">
    <property type="entry name" value="BCTRLSENSOR"/>
</dbReference>
<evidence type="ECO:0000256" key="9">
    <source>
        <dbReference type="ARBA" id="ARBA00022723"/>
    </source>
</evidence>
<dbReference type="InterPro" id="IPR036890">
    <property type="entry name" value="HATPase_C_sf"/>
</dbReference>
<evidence type="ECO:0000313" key="19">
    <source>
        <dbReference type="Proteomes" id="UP000220922"/>
    </source>
</evidence>
<dbReference type="CDD" id="cd16917">
    <property type="entry name" value="HATPase_UhpB-NarQ-NarX-like"/>
    <property type="match status" value="1"/>
</dbReference>
<evidence type="ECO:0000313" key="18">
    <source>
        <dbReference type="EMBL" id="PDV99213.1"/>
    </source>
</evidence>
<evidence type="ECO:0000256" key="5">
    <source>
        <dbReference type="ARBA" id="ARBA00017322"/>
    </source>
</evidence>
<feature type="domain" description="Histidine kinase" evidence="17">
    <location>
        <begin position="390"/>
        <end position="479"/>
    </location>
</feature>
<dbReference type="GO" id="GO:0000155">
    <property type="term" value="F:phosphorelay sensor kinase activity"/>
    <property type="evidence" value="ECO:0007669"/>
    <property type="project" value="InterPro"/>
</dbReference>